<dbReference type="GO" id="GO:0006310">
    <property type="term" value="P:DNA recombination"/>
    <property type="evidence" value="ECO:0007669"/>
    <property type="project" value="UniProtKB-UniRule"/>
</dbReference>
<dbReference type="SUPFAM" id="SSF50249">
    <property type="entry name" value="Nucleic acid-binding proteins"/>
    <property type="match status" value="1"/>
</dbReference>
<evidence type="ECO:0000259" key="7">
    <source>
        <dbReference type="SMART" id="SM00278"/>
    </source>
</evidence>
<dbReference type="GO" id="GO:0016787">
    <property type="term" value="F:hydrolase activity"/>
    <property type="evidence" value="ECO:0007669"/>
    <property type="project" value="UniProtKB-KW"/>
</dbReference>
<evidence type="ECO:0000256" key="2">
    <source>
        <dbReference type="ARBA" id="ARBA00022763"/>
    </source>
</evidence>
<dbReference type="GO" id="GO:0000400">
    <property type="term" value="F:four-way junction DNA binding"/>
    <property type="evidence" value="ECO:0007669"/>
    <property type="project" value="UniProtKB-UniRule"/>
</dbReference>
<feature type="domain" description="Helix-hairpin-helix DNA-binding motif class 1" evidence="7">
    <location>
        <begin position="108"/>
        <end position="127"/>
    </location>
</feature>
<dbReference type="InterPro" id="IPR036267">
    <property type="entry name" value="RuvA_C_sf"/>
</dbReference>
<dbReference type="Gene3D" id="1.10.150.20">
    <property type="entry name" value="5' to 3' exonuclease, C-terminal subdomain"/>
    <property type="match status" value="1"/>
</dbReference>
<evidence type="ECO:0000256" key="3">
    <source>
        <dbReference type="ARBA" id="ARBA00023125"/>
    </source>
</evidence>
<dbReference type="SUPFAM" id="SSF46929">
    <property type="entry name" value="DNA helicase RuvA subunit, C-terminal domain"/>
    <property type="match status" value="1"/>
</dbReference>
<keyword evidence="1 6" id="KW-0963">Cytoplasm</keyword>
<keyword evidence="2 6" id="KW-0227">DNA damage</keyword>
<dbReference type="GO" id="GO:0009379">
    <property type="term" value="C:Holliday junction helicase complex"/>
    <property type="evidence" value="ECO:0007669"/>
    <property type="project" value="InterPro"/>
</dbReference>
<dbReference type="Proteomes" id="UP000485484">
    <property type="component" value="Unassembled WGS sequence"/>
</dbReference>
<name>A0A1V5MB93_UNCT6</name>
<dbReference type="InterPro" id="IPR003583">
    <property type="entry name" value="Hlx-hairpin-Hlx_DNA-bd_motif"/>
</dbReference>
<feature type="region of interest" description="Domain III" evidence="6">
    <location>
        <begin position="146"/>
        <end position="195"/>
    </location>
</feature>
<sequence length="195" mass="20815">MYAHLRGKLTEKSPTRLVLDIGGVGYEVNIPLSTYDRLPETGEEIFLYVQAAYREDSVTLYGFAGREEKTLFNLLLGVSGVGPKVALAILSGTTVPGFCNAIIAQDDKVLSAISGVGKKLSQRLITELKDRVASLGDLVAARPGSTINPEAVNALVALGYSRVQAVRAVQAVQGEAKTGDLETLIRRVLKRISSG</sequence>
<dbReference type="EMBL" id="MWAK01000258">
    <property type="protein sequence ID" value="OPZ90446.1"/>
    <property type="molecule type" value="Genomic_DNA"/>
</dbReference>
<keyword evidence="3 6" id="KW-0238">DNA-binding</keyword>
<keyword evidence="8" id="KW-0067">ATP-binding</keyword>
<dbReference type="HAMAP" id="MF_00031">
    <property type="entry name" value="DNA_HJ_migration_RuvA"/>
    <property type="match status" value="1"/>
</dbReference>
<evidence type="ECO:0000256" key="6">
    <source>
        <dbReference type="HAMAP-Rule" id="MF_00031"/>
    </source>
</evidence>
<dbReference type="Gene3D" id="2.40.50.140">
    <property type="entry name" value="Nucleic acid-binding proteins"/>
    <property type="match status" value="1"/>
</dbReference>
<feature type="domain" description="Helix-hairpin-helix DNA-binding motif class 1" evidence="7">
    <location>
        <begin position="73"/>
        <end position="92"/>
    </location>
</feature>
<comment type="subcellular location">
    <subcellularLocation>
        <location evidence="6">Cytoplasm</location>
    </subcellularLocation>
</comment>
<organism evidence="8">
    <name type="scientific">candidate division TA06 bacterium ADurb.Bin417</name>
    <dbReference type="NCBI Taxonomy" id="1852828"/>
    <lineage>
        <taxon>Bacteria</taxon>
        <taxon>Bacteria division TA06</taxon>
    </lineage>
</organism>
<dbReference type="InterPro" id="IPR012340">
    <property type="entry name" value="NA-bd_OB-fold"/>
</dbReference>
<dbReference type="AlphaFoldDB" id="A0A1V5MB93"/>
<keyword evidence="8" id="KW-0547">Nucleotide-binding</keyword>
<comment type="domain">
    <text evidence="6">Has three domains with a flexible linker between the domains II and III and assumes an 'L' shape. Domain III is highly mobile and contacts RuvB.</text>
</comment>
<dbReference type="GO" id="GO:0009378">
    <property type="term" value="F:four-way junction helicase activity"/>
    <property type="evidence" value="ECO:0007669"/>
    <property type="project" value="InterPro"/>
</dbReference>
<evidence type="ECO:0000256" key="5">
    <source>
        <dbReference type="ARBA" id="ARBA00023204"/>
    </source>
</evidence>
<keyword evidence="5 6" id="KW-0234">DNA repair</keyword>
<dbReference type="GO" id="GO:0048476">
    <property type="term" value="C:Holliday junction resolvase complex"/>
    <property type="evidence" value="ECO:0007669"/>
    <property type="project" value="UniProtKB-UniRule"/>
</dbReference>
<dbReference type="CDD" id="cd14332">
    <property type="entry name" value="UBA_RuvA_C"/>
    <property type="match status" value="1"/>
</dbReference>
<protein>
    <recommendedName>
        <fullName evidence="6">Holliday junction branch migration complex subunit RuvA</fullName>
    </recommendedName>
</protein>
<feature type="region of interest" description="Domain I" evidence="6">
    <location>
        <begin position="1"/>
        <end position="64"/>
    </location>
</feature>
<dbReference type="Gene3D" id="1.10.8.10">
    <property type="entry name" value="DNA helicase RuvA subunit, C-terminal domain"/>
    <property type="match status" value="1"/>
</dbReference>
<reference evidence="8" key="1">
    <citation type="submission" date="2017-02" db="EMBL/GenBank/DDBJ databases">
        <title>Delving into the versatile metabolic prowess of the omnipresent phylum Bacteroidetes.</title>
        <authorList>
            <person name="Nobu M.K."/>
            <person name="Mei R."/>
            <person name="Narihiro T."/>
            <person name="Kuroda K."/>
            <person name="Liu W.-T."/>
        </authorList>
    </citation>
    <scope>NUCLEOTIDE SEQUENCE</scope>
    <source>
        <strain evidence="8">ADurb.Bin417</strain>
    </source>
</reference>
<comment type="subunit">
    <text evidence="6">Homotetramer. Forms an RuvA(8)-RuvB(12)-Holliday junction (HJ) complex. HJ DNA is sandwiched between 2 RuvA tetramers; dsDNA enters through RuvA and exits via RuvB. An RuvB hexamer assembles on each DNA strand where it exits the tetramer. Each RuvB hexamer is contacted by two RuvA subunits (via domain III) on 2 adjacent RuvB subunits; this complex drives branch migration. In the full resolvosome a probable DNA-RuvA(4)-RuvB(12)-RuvC(2) complex forms which resolves the HJ.</text>
</comment>
<dbReference type="Pfam" id="PF07499">
    <property type="entry name" value="RuvA_C"/>
    <property type="match status" value="1"/>
</dbReference>
<evidence type="ECO:0000313" key="8">
    <source>
        <dbReference type="EMBL" id="OPZ90446.1"/>
    </source>
</evidence>
<comment type="caution">
    <text evidence="8">The sequence shown here is derived from an EMBL/GenBank/DDBJ whole genome shotgun (WGS) entry which is preliminary data.</text>
</comment>
<dbReference type="NCBIfam" id="TIGR00084">
    <property type="entry name" value="ruvA"/>
    <property type="match status" value="1"/>
</dbReference>
<dbReference type="Pfam" id="PF01330">
    <property type="entry name" value="RuvA_N"/>
    <property type="match status" value="1"/>
</dbReference>
<accession>A0A1V5MB93</accession>
<keyword evidence="4 6" id="KW-0233">DNA recombination</keyword>
<dbReference type="SMART" id="SM00278">
    <property type="entry name" value="HhH1"/>
    <property type="match status" value="2"/>
</dbReference>
<proteinExistence type="inferred from homology"/>
<dbReference type="Pfam" id="PF14520">
    <property type="entry name" value="HHH_5"/>
    <property type="match status" value="1"/>
</dbReference>
<evidence type="ECO:0000256" key="1">
    <source>
        <dbReference type="ARBA" id="ARBA00022490"/>
    </source>
</evidence>
<dbReference type="InterPro" id="IPR000085">
    <property type="entry name" value="RuvA"/>
</dbReference>
<dbReference type="GO" id="GO:0006281">
    <property type="term" value="P:DNA repair"/>
    <property type="evidence" value="ECO:0007669"/>
    <property type="project" value="UniProtKB-UniRule"/>
</dbReference>
<comment type="function">
    <text evidence="6">The RuvA-RuvB-RuvC complex processes Holliday junction (HJ) DNA during genetic recombination and DNA repair, while the RuvA-RuvB complex plays an important role in the rescue of blocked DNA replication forks via replication fork reversal (RFR). RuvA specifically binds to HJ cruciform DNA, conferring on it an open structure. The RuvB hexamer acts as an ATP-dependent pump, pulling dsDNA into and through the RuvAB complex. HJ branch migration allows RuvC to scan DNA until it finds its consensus sequence, where it cleaves and resolves the cruciform DNA.</text>
</comment>
<keyword evidence="8" id="KW-0378">Hydrolase</keyword>
<keyword evidence="8" id="KW-0347">Helicase</keyword>
<gene>
    <name evidence="6 8" type="primary">ruvA</name>
    <name evidence="8" type="ORF">BWY73_01315</name>
</gene>
<evidence type="ECO:0000256" key="4">
    <source>
        <dbReference type="ARBA" id="ARBA00023172"/>
    </source>
</evidence>
<dbReference type="InterPro" id="IPR010994">
    <property type="entry name" value="RuvA_2-like"/>
</dbReference>
<comment type="similarity">
    <text evidence="6">Belongs to the RuvA family.</text>
</comment>
<dbReference type="SUPFAM" id="SSF47781">
    <property type="entry name" value="RuvA domain 2-like"/>
    <property type="match status" value="1"/>
</dbReference>
<dbReference type="GO" id="GO:0005524">
    <property type="term" value="F:ATP binding"/>
    <property type="evidence" value="ECO:0007669"/>
    <property type="project" value="InterPro"/>
</dbReference>
<comment type="caution">
    <text evidence="6">Lacks conserved residue(s) required for the propagation of feature annotation.</text>
</comment>
<dbReference type="InterPro" id="IPR011114">
    <property type="entry name" value="RuvA_C"/>
</dbReference>
<dbReference type="InterPro" id="IPR013849">
    <property type="entry name" value="DNA_helicase_Holl-junc_RuvA_I"/>
</dbReference>
<dbReference type="GO" id="GO:0005737">
    <property type="term" value="C:cytoplasm"/>
    <property type="evidence" value="ECO:0007669"/>
    <property type="project" value="UniProtKB-SubCell"/>
</dbReference>